<evidence type="ECO:0000256" key="2">
    <source>
        <dbReference type="SAM" id="Phobius"/>
    </source>
</evidence>
<keyword evidence="2" id="KW-1133">Transmembrane helix</keyword>
<evidence type="ECO:0000256" key="1">
    <source>
        <dbReference type="SAM" id="MobiDB-lite"/>
    </source>
</evidence>
<feature type="transmembrane region" description="Helical" evidence="2">
    <location>
        <begin position="24"/>
        <end position="42"/>
    </location>
</feature>
<name>A0A6F9ECM3_9BACL</name>
<feature type="compositionally biased region" description="Low complexity" evidence="1">
    <location>
        <begin position="287"/>
        <end position="298"/>
    </location>
</feature>
<evidence type="ECO:0000313" key="3">
    <source>
        <dbReference type="EMBL" id="CAB3394623.1"/>
    </source>
</evidence>
<dbReference type="InterPro" id="IPR014197">
    <property type="entry name" value="Sporulation_prot_YunB"/>
</dbReference>
<accession>A0A6F9ECM3</accession>
<proteinExistence type="predicted"/>
<dbReference type="NCBIfam" id="TIGR02832">
    <property type="entry name" value="spo_yunB"/>
    <property type="match status" value="1"/>
</dbReference>
<protein>
    <submittedName>
        <fullName evidence="3">Sporulation protein YunB</fullName>
    </submittedName>
</protein>
<dbReference type="Proteomes" id="UP000502196">
    <property type="component" value="Chromosome"/>
</dbReference>
<keyword evidence="2" id="KW-0812">Transmembrane</keyword>
<dbReference type="Pfam" id="PF09560">
    <property type="entry name" value="Spore_YunB"/>
    <property type="match status" value="1"/>
</dbReference>
<feature type="compositionally biased region" description="Polar residues" evidence="1">
    <location>
        <begin position="250"/>
        <end position="260"/>
    </location>
</feature>
<feature type="compositionally biased region" description="Low complexity" evidence="1">
    <location>
        <begin position="261"/>
        <end position="278"/>
    </location>
</feature>
<keyword evidence="2" id="KW-0472">Membrane</keyword>
<dbReference type="EMBL" id="LR792683">
    <property type="protein sequence ID" value="CAB3394623.1"/>
    <property type="molecule type" value="Genomic_DNA"/>
</dbReference>
<organism evidence="3 4">
    <name type="scientific">Kyrpidia spormannii</name>
    <dbReference type="NCBI Taxonomy" id="2055160"/>
    <lineage>
        <taxon>Bacteria</taxon>
        <taxon>Bacillati</taxon>
        <taxon>Bacillota</taxon>
        <taxon>Bacilli</taxon>
        <taxon>Bacillales</taxon>
        <taxon>Alicyclobacillaceae</taxon>
        <taxon>Kyrpidia</taxon>
    </lineage>
</organism>
<sequence>MPMRFGRRFRAGFGRRGPAGRRSLVLAAAGILGFLVLAFYVLDYNIRPVFVDIAKGMARRLAADAINRALVQTVQQGVDYSRLVTLQTDRNGRVIGATLNEQEVLRLQTDITTRVQAVVDHLATQQINVPIGQAMNSSIFSTFGPMIPVSIVPFGSAESEVQQTTKQAGINQTIHEVDIKVQARIQILAPFVAEPLDVQTSVPVAYIVLVGEVPQYFFDARGLPFYPPGFGVVPPIPGTPSTGAGVPPAGSNTPQAGSNLPSTGSTPPESPGSTSTGGRASGGSGPSGSSSAPSVPPL</sequence>
<evidence type="ECO:0000313" key="4">
    <source>
        <dbReference type="Proteomes" id="UP000502196"/>
    </source>
</evidence>
<feature type="region of interest" description="Disordered" evidence="1">
    <location>
        <begin position="241"/>
        <end position="298"/>
    </location>
</feature>
<gene>
    <name evidence="3" type="primary">yunB</name>
    <name evidence="3" type="ORF">COOX1_2509</name>
</gene>
<dbReference type="AlphaFoldDB" id="A0A6F9ECM3"/>
<reference evidence="3 4" key="1">
    <citation type="submission" date="2020-04" db="EMBL/GenBank/DDBJ databases">
        <authorList>
            <person name="Hogendoorn C."/>
        </authorList>
    </citation>
    <scope>NUCLEOTIDE SEQUENCE [LARGE SCALE GENOMIC DNA]</scope>
    <source>
        <strain evidence="3">COOX1</strain>
    </source>
</reference>